<gene>
    <name evidence="1" type="ORF">KL86DYS2_10533</name>
</gene>
<name>A0A212J224_9BACT</name>
<dbReference type="AlphaFoldDB" id="A0A212J224"/>
<accession>A0A212J224</accession>
<protein>
    <submittedName>
        <fullName evidence="1">Uncharacterized protein</fullName>
    </submittedName>
</protein>
<evidence type="ECO:0000313" key="1">
    <source>
        <dbReference type="EMBL" id="SBV93394.1"/>
    </source>
</evidence>
<organism evidence="1">
    <name type="scientific">uncultured Dysgonomonas sp</name>
    <dbReference type="NCBI Taxonomy" id="206096"/>
    <lineage>
        <taxon>Bacteria</taxon>
        <taxon>Pseudomonadati</taxon>
        <taxon>Bacteroidota</taxon>
        <taxon>Bacteroidia</taxon>
        <taxon>Bacteroidales</taxon>
        <taxon>Dysgonomonadaceae</taxon>
        <taxon>Dysgonomonas</taxon>
        <taxon>environmental samples</taxon>
    </lineage>
</organism>
<sequence>MGCKINKIIVVLYLQRVYNMDIIYKFYKSETFSTTYQFNVNITLKK</sequence>
<proteinExistence type="predicted"/>
<reference evidence="1" key="1">
    <citation type="submission" date="2016-04" db="EMBL/GenBank/DDBJ databases">
        <authorList>
            <person name="Evans L.H."/>
            <person name="Alamgir A."/>
            <person name="Owens N."/>
            <person name="Weber N.D."/>
            <person name="Virtaneva K."/>
            <person name="Barbian K."/>
            <person name="Babar A."/>
            <person name="Rosenke K."/>
        </authorList>
    </citation>
    <scope>NUCLEOTIDE SEQUENCE</scope>
    <source>
        <strain evidence="1">86-2</strain>
    </source>
</reference>
<dbReference type="EMBL" id="FLUL01000001">
    <property type="protein sequence ID" value="SBV93394.1"/>
    <property type="molecule type" value="Genomic_DNA"/>
</dbReference>